<dbReference type="Gene3D" id="3.30.470.10">
    <property type="match status" value="1"/>
</dbReference>
<dbReference type="PANTHER" id="PTHR42743:SF2">
    <property type="entry name" value="AMINODEOXYCHORISMATE LYASE"/>
    <property type="match status" value="1"/>
</dbReference>
<dbReference type="GO" id="GO:0005829">
    <property type="term" value="C:cytosol"/>
    <property type="evidence" value="ECO:0007669"/>
    <property type="project" value="TreeGrafter"/>
</dbReference>
<dbReference type="GO" id="GO:0008153">
    <property type="term" value="P:4-aminobenzoate biosynthetic process"/>
    <property type="evidence" value="ECO:0007669"/>
    <property type="project" value="TreeGrafter"/>
</dbReference>
<organism evidence="3 4">
    <name type="scientific">Endobacter medicaginis</name>
    <dbReference type="NCBI Taxonomy" id="1181271"/>
    <lineage>
        <taxon>Bacteria</taxon>
        <taxon>Pseudomonadati</taxon>
        <taxon>Pseudomonadota</taxon>
        <taxon>Alphaproteobacteria</taxon>
        <taxon>Acetobacterales</taxon>
        <taxon>Acetobacteraceae</taxon>
        <taxon>Endobacter</taxon>
    </lineage>
</organism>
<sequence>MRVWLNGALVAAAEARVDPADRGLLLGDGVFETLRVAEGRIAHLGRHLARLRGAAAFFAMACPEAATLAGGLEALRAAEALVEGSLRLTLTRGPAPRGVLPPAATRPTVLITAAHGLPAAAGGLRLCIARSTRRNAFSPTARFKTLNYLDGIVARREAQQLGCDDALLRNTEGRLAEATAANLLWRDRDGAWFTPPVGDGALPGIRRAVLVERGLVAERGLDDPAAITSAMLCSSLAVLEVAALGARALAPDAAALARFREASDQS</sequence>
<dbReference type="Proteomes" id="UP000557688">
    <property type="component" value="Unassembled WGS sequence"/>
</dbReference>
<evidence type="ECO:0000313" key="4">
    <source>
        <dbReference type="Proteomes" id="UP000557688"/>
    </source>
</evidence>
<evidence type="ECO:0000256" key="2">
    <source>
        <dbReference type="ARBA" id="ARBA00014472"/>
    </source>
</evidence>
<dbReference type="InterPro" id="IPR001544">
    <property type="entry name" value="Aminotrans_IV"/>
</dbReference>
<dbReference type="RefSeq" id="WP_183275090.1">
    <property type="nucleotide sequence ID" value="NZ_JACHXV010000005.1"/>
</dbReference>
<name>A0A839V3E7_9PROT</name>
<comment type="caution">
    <text evidence="3">The sequence shown here is derived from an EMBL/GenBank/DDBJ whole genome shotgun (WGS) entry which is preliminary data.</text>
</comment>
<dbReference type="PANTHER" id="PTHR42743">
    <property type="entry name" value="AMINO-ACID AMINOTRANSFERASE"/>
    <property type="match status" value="1"/>
</dbReference>
<dbReference type="GO" id="GO:0008696">
    <property type="term" value="F:4-amino-4-deoxychorismate lyase activity"/>
    <property type="evidence" value="ECO:0007669"/>
    <property type="project" value="TreeGrafter"/>
</dbReference>
<keyword evidence="4" id="KW-1185">Reference proteome</keyword>
<gene>
    <name evidence="3" type="ORF">FHR90_001843</name>
</gene>
<comment type="similarity">
    <text evidence="1">Belongs to the class-IV pyridoxal-phosphate-dependent aminotransferase family.</text>
</comment>
<protein>
    <recommendedName>
        <fullName evidence="2">Probable branched-chain-amino-acid aminotransferase</fullName>
    </recommendedName>
</protein>
<dbReference type="InterPro" id="IPR050571">
    <property type="entry name" value="Class-IV_PLP-Dep_Aminotrnsfr"/>
</dbReference>
<evidence type="ECO:0000256" key="1">
    <source>
        <dbReference type="ARBA" id="ARBA00009320"/>
    </source>
</evidence>
<dbReference type="InterPro" id="IPR036038">
    <property type="entry name" value="Aminotransferase-like"/>
</dbReference>
<keyword evidence="3" id="KW-0808">Transferase</keyword>
<accession>A0A839V3E7</accession>
<dbReference type="AlphaFoldDB" id="A0A839V3E7"/>
<dbReference type="Gene3D" id="3.20.10.10">
    <property type="entry name" value="D-amino Acid Aminotransferase, subunit A, domain 2"/>
    <property type="match status" value="1"/>
</dbReference>
<dbReference type="GO" id="GO:0008483">
    <property type="term" value="F:transaminase activity"/>
    <property type="evidence" value="ECO:0007669"/>
    <property type="project" value="UniProtKB-KW"/>
</dbReference>
<dbReference type="EMBL" id="JACHXV010000005">
    <property type="protein sequence ID" value="MBB3174011.1"/>
    <property type="molecule type" value="Genomic_DNA"/>
</dbReference>
<proteinExistence type="inferred from homology"/>
<keyword evidence="3" id="KW-0032">Aminotransferase</keyword>
<dbReference type="InterPro" id="IPR043132">
    <property type="entry name" value="BCAT-like_C"/>
</dbReference>
<dbReference type="InterPro" id="IPR043131">
    <property type="entry name" value="BCAT-like_N"/>
</dbReference>
<reference evidence="3 4" key="1">
    <citation type="submission" date="2020-08" db="EMBL/GenBank/DDBJ databases">
        <title>Genomic Encyclopedia of Type Strains, Phase III (KMG-III): the genomes of soil and plant-associated and newly described type strains.</title>
        <authorList>
            <person name="Whitman W."/>
        </authorList>
    </citation>
    <scope>NUCLEOTIDE SEQUENCE [LARGE SCALE GENOMIC DNA]</scope>
    <source>
        <strain evidence="3 4">CECT 8088</strain>
    </source>
</reference>
<evidence type="ECO:0000313" key="3">
    <source>
        <dbReference type="EMBL" id="MBB3174011.1"/>
    </source>
</evidence>
<dbReference type="SUPFAM" id="SSF56752">
    <property type="entry name" value="D-aminoacid aminotransferase-like PLP-dependent enzymes"/>
    <property type="match status" value="1"/>
</dbReference>
<dbReference type="Pfam" id="PF01063">
    <property type="entry name" value="Aminotran_4"/>
    <property type="match status" value="1"/>
</dbReference>